<comment type="caution">
    <text evidence="3">The sequence shown here is derived from an EMBL/GenBank/DDBJ whole genome shotgun (WGS) entry which is preliminary data.</text>
</comment>
<proteinExistence type="predicted"/>
<keyword evidence="4" id="KW-1185">Reference proteome</keyword>
<reference evidence="3 4" key="1">
    <citation type="submission" date="2020-06" db="EMBL/GenBank/DDBJ databases">
        <title>Schlegella sp. ID0723 isolated from air conditioner.</title>
        <authorList>
            <person name="Kim D.Y."/>
            <person name="Kim D.-U."/>
        </authorList>
    </citation>
    <scope>NUCLEOTIDE SEQUENCE [LARGE SCALE GENOMIC DNA]</scope>
    <source>
        <strain evidence="3 4">ID0723</strain>
    </source>
</reference>
<organism evidence="3 4">
    <name type="scientific">Piscinibacter koreensis</name>
    <dbReference type="NCBI Taxonomy" id="2742824"/>
    <lineage>
        <taxon>Bacteria</taxon>
        <taxon>Pseudomonadati</taxon>
        <taxon>Pseudomonadota</taxon>
        <taxon>Betaproteobacteria</taxon>
        <taxon>Burkholderiales</taxon>
        <taxon>Sphaerotilaceae</taxon>
        <taxon>Piscinibacter</taxon>
    </lineage>
</organism>
<keyword evidence="2" id="KW-0812">Transmembrane</keyword>
<evidence type="ECO:0000256" key="1">
    <source>
        <dbReference type="SAM" id="MobiDB-lite"/>
    </source>
</evidence>
<evidence type="ECO:0000256" key="2">
    <source>
        <dbReference type="SAM" id="Phobius"/>
    </source>
</evidence>
<dbReference type="Proteomes" id="UP000529637">
    <property type="component" value="Unassembled WGS sequence"/>
</dbReference>
<accession>A0A7Y6NPJ4</accession>
<protein>
    <submittedName>
        <fullName evidence="3">Uncharacterized protein</fullName>
    </submittedName>
</protein>
<evidence type="ECO:0000313" key="4">
    <source>
        <dbReference type="Proteomes" id="UP000529637"/>
    </source>
</evidence>
<keyword evidence="2" id="KW-0472">Membrane</keyword>
<feature type="transmembrane region" description="Helical" evidence="2">
    <location>
        <begin position="28"/>
        <end position="46"/>
    </location>
</feature>
<dbReference type="AlphaFoldDB" id="A0A7Y6NPJ4"/>
<gene>
    <name evidence="3" type="ORF">HQN59_14265</name>
</gene>
<name>A0A7Y6NPJ4_9BURK</name>
<evidence type="ECO:0000313" key="3">
    <source>
        <dbReference type="EMBL" id="NUZ06926.1"/>
    </source>
</evidence>
<sequence>MGVMDRDWYHERDGWRRPRRRRASVPEWIRNLFAALGVLALVGWTLSTQLGREKPAPAERARLQIAPEPERAAAPTAEPVTAPEPRVLTRETSTVYRCIVDGRVVYSGPNDCRGSMPQPVRIELPPVPAEQPAGLTEYQRDMLRSADARIAASDARSPRAWRRGRQRPLQVASAPRWTPPFVRSTPRLGARFPAIGRTRFAPSASS</sequence>
<feature type="region of interest" description="Disordered" evidence="1">
    <location>
        <begin position="150"/>
        <end position="183"/>
    </location>
</feature>
<dbReference type="EMBL" id="JABWMJ010000006">
    <property type="protein sequence ID" value="NUZ06926.1"/>
    <property type="molecule type" value="Genomic_DNA"/>
</dbReference>
<keyword evidence="2" id="KW-1133">Transmembrane helix</keyword>